<reference evidence="1 2" key="1">
    <citation type="submission" date="2018-08" db="EMBL/GenBank/DDBJ databases">
        <title>Genomic investigation of the strawberry pathogen Phytophthora fragariae indicates pathogenicity is determined by transcriptional variation in three key races.</title>
        <authorList>
            <person name="Adams T.M."/>
            <person name="Armitage A.D."/>
            <person name="Sobczyk M.K."/>
            <person name="Bates H.J."/>
            <person name="Dunwell J.M."/>
            <person name="Nellist C.F."/>
            <person name="Harrison R.J."/>
        </authorList>
    </citation>
    <scope>NUCLEOTIDE SEQUENCE [LARGE SCALE GENOMIC DNA]</scope>
    <source>
        <strain evidence="1 2">SCRP333</strain>
    </source>
</reference>
<keyword evidence="2" id="KW-1185">Reference proteome</keyword>
<evidence type="ECO:0000313" key="2">
    <source>
        <dbReference type="Proteomes" id="UP000434957"/>
    </source>
</evidence>
<accession>A0A6A4D7B2</accession>
<organism evidence="1 2">
    <name type="scientific">Phytophthora rubi</name>
    <dbReference type="NCBI Taxonomy" id="129364"/>
    <lineage>
        <taxon>Eukaryota</taxon>
        <taxon>Sar</taxon>
        <taxon>Stramenopiles</taxon>
        <taxon>Oomycota</taxon>
        <taxon>Peronosporomycetes</taxon>
        <taxon>Peronosporales</taxon>
        <taxon>Peronosporaceae</taxon>
        <taxon>Phytophthora</taxon>
    </lineage>
</organism>
<dbReference type="AlphaFoldDB" id="A0A6A4D7B2"/>
<proteinExistence type="predicted"/>
<comment type="caution">
    <text evidence="1">The sequence shown here is derived from an EMBL/GenBank/DDBJ whole genome shotgun (WGS) entry which is preliminary data.</text>
</comment>
<dbReference type="EMBL" id="QXFT01002254">
    <property type="protein sequence ID" value="KAE9301232.1"/>
    <property type="molecule type" value="Genomic_DNA"/>
</dbReference>
<dbReference type="Proteomes" id="UP000434957">
    <property type="component" value="Unassembled WGS sequence"/>
</dbReference>
<gene>
    <name evidence="1" type="ORF">PR003_g22574</name>
</gene>
<evidence type="ECO:0000313" key="1">
    <source>
        <dbReference type="EMBL" id="KAE9301232.1"/>
    </source>
</evidence>
<protein>
    <submittedName>
        <fullName evidence="1">Uncharacterized protein</fullName>
    </submittedName>
</protein>
<name>A0A6A4D7B2_9STRA</name>
<sequence>MAVTRINREITGVDLTGERGSPIIPVYLDSEDQALRSKWVEWIEGTIYIVEVPSQEHEYFNDSFKTTLATSMASSRI</sequence>